<evidence type="ECO:0008006" key="3">
    <source>
        <dbReference type="Google" id="ProtNLM"/>
    </source>
</evidence>
<comment type="caution">
    <text evidence="1">The sequence shown here is derived from an EMBL/GenBank/DDBJ whole genome shotgun (WGS) entry which is preliminary data.</text>
</comment>
<dbReference type="AlphaFoldDB" id="A0A841DZZ4"/>
<dbReference type="EMBL" id="JACHNF010000001">
    <property type="protein sequence ID" value="MBB5983541.1"/>
    <property type="molecule type" value="Genomic_DNA"/>
</dbReference>
<evidence type="ECO:0000313" key="1">
    <source>
        <dbReference type="EMBL" id="MBB5983541.1"/>
    </source>
</evidence>
<evidence type="ECO:0000313" key="2">
    <source>
        <dbReference type="Proteomes" id="UP000558997"/>
    </source>
</evidence>
<organism evidence="1 2">
    <name type="scientific">Kribbella solani</name>
    <dbReference type="NCBI Taxonomy" id="236067"/>
    <lineage>
        <taxon>Bacteria</taxon>
        <taxon>Bacillati</taxon>
        <taxon>Actinomycetota</taxon>
        <taxon>Actinomycetes</taxon>
        <taxon>Propionibacteriales</taxon>
        <taxon>Kribbellaceae</taxon>
        <taxon>Kribbella</taxon>
    </lineage>
</organism>
<dbReference type="SUPFAM" id="SSF55961">
    <property type="entry name" value="Bet v1-like"/>
    <property type="match status" value="1"/>
</dbReference>
<dbReference type="Gene3D" id="3.30.530.20">
    <property type="match status" value="1"/>
</dbReference>
<dbReference type="Proteomes" id="UP000558997">
    <property type="component" value="Unassembled WGS sequence"/>
</dbReference>
<name>A0A841DZZ4_9ACTN</name>
<accession>A0A841DZZ4</accession>
<sequence length="179" mass="19562">MVGLGERGVRRAEAAVMLRVSPEVAWDVVMDWERQSRWMLFTRVWATGNGGVGVGGGVAARTSVGGVGFTDDMVITRWEPPRECTVKHLGKLVQGTGTFTIEPVPLTTSNTNHPTPHPDSPNHAHTDRAVGGVGCRVVWREDVVPPFGWVGAVGWLVGRWGFELLMWVSLRRLVREVGG</sequence>
<proteinExistence type="predicted"/>
<protein>
    <recommendedName>
        <fullName evidence="3">SRPBCC family protein</fullName>
    </recommendedName>
</protein>
<reference evidence="1 2" key="1">
    <citation type="submission" date="2020-08" db="EMBL/GenBank/DDBJ databases">
        <title>Sequencing the genomes of 1000 actinobacteria strains.</title>
        <authorList>
            <person name="Klenk H.-P."/>
        </authorList>
    </citation>
    <scope>NUCLEOTIDE SEQUENCE [LARGE SCALE GENOMIC DNA]</scope>
    <source>
        <strain evidence="1 2">DSM 17294</strain>
    </source>
</reference>
<dbReference type="CDD" id="cd07812">
    <property type="entry name" value="SRPBCC"/>
    <property type="match status" value="1"/>
</dbReference>
<dbReference type="InterPro" id="IPR023393">
    <property type="entry name" value="START-like_dom_sf"/>
</dbReference>
<gene>
    <name evidence="1" type="ORF">HDA44_006882</name>
</gene>
<keyword evidence="2" id="KW-1185">Reference proteome</keyword>